<dbReference type="OrthoDB" id="19045at2759"/>
<feature type="region of interest" description="Disordered" evidence="1">
    <location>
        <begin position="59"/>
        <end position="100"/>
    </location>
</feature>
<dbReference type="Gene3D" id="3.40.50.1000">
    <property type="entry name" value="HAD superfamily/HAD-like"/>
    <property type="match status" value="1"/>
</dbReference>
<dbReference type="Pfam" id="PF08645">
    <property type="entry name" value="PNK3P"/>
    <property type="match status" value="2"/>
</dbReference>
<reference evidence="2 3" key="1">
    <citation type="journal article" name="Sci. Rep.">
        <title>Genome-scale phylogenetic analyses confirm Olpidium as the closest living zoosporic fungus to the non-flagellated, terrestrial fungi.</title>
        <authorList>
            <person name="Chang Y."/>
            <person name="Rochon D."/>
            <person name="Sekimoto S."/>
            <person name="Wang Y."/>
            <person name="Chovatia M."/>
            <person name="Sandor L."/>
            <person name="Salamov A."/>
            <person name="Grigoriev I.V."/>
            <person name="Stajich J.E."/>
            <person name="Spatafora J.W."/>
        </authorList>
    </citation>
    <scope>NUCLEOTIDE SEQUENCE [LARGE SCALE GENOMIC DNA]</scope>
    <source>
        <strain evidence="2">S191</strain>
    </source>
</reference>
<sequence length="648" mass="71611">HVLRLPGLPKPDLLGTGVFVTRRGNEHTLREHLPFGAERFLSPPEIWRGMTGGISRFCPAQSDLARRPEIPGKRRHSEPNDTMASGSPAGSASAEEGEHTAAAVAAALAVRAASPDATAGRGSEEGPARKLRKAASATDVADAKPRATAKLVQAGIQAFFSAKAAGPTSGQDGAPRRSAAGRVEWREEDGAALLIGRFGNADYAGGLRRVAAFDVDGTIICPNGPHRHPKSATDWKFWHRNVPKRLRELHEEGYIILMVSNQSRMSKYESHKVMFRQKMNFVLDQVSRGQPFFSLPPSNFFGANARGRWNLLCAQVGVPLHLLVATGHSCYRKPAVGIWDYFVRHIRPPDVVVDIENSFFVGDAAGRVSGSARGSKKDFAATDRKWAINIGLAFHTPEEFFLEQKYTGKIVLSEGEDFNPIEYIPQRPLFMPTNRPLVPDPVIPEIVIFVGYPAAGKTTFALKWLVPKGYRHINQLFSRSRLKDTMKTKEKCLEACQDALEAGHPAVIDNTNPDVSTRKAYIDLGRRMQVPVRCFHFQAGAELARHNDLFRAYGLRDVDFPEPPAPAAATQVAPRRQRRVVAPLPDLAFASYRKRCVEPDAGEGFAEIKRVNFSLDFSDVLGVDHGGDLAKVEALRGQLEARWRRWYR</sequence>
<organism evidence="2 3">
    <name type="scientific">Olpidium bornovanus</name>
    <dbReference type="NCBI Taxonomy" id="278681"/>
    <lineage>
        <taxon>Eukaryota</taxon>
        <taxon>Fungi</taxon>
        <taxon>Fungi incertae sedis</taxon>
        <taxon>Olpidiomycota</taxon>
        <taxon>Olpidiomycotina</taxon>
        <taxon>Olpidiomycetes</taxon>
        <taxon>Olpidiales</taxon>
        <taxon>Olpidiaceae</taxon>
        <taxon>Olpidium</taxon>
    </lineage>
</organism>
<evidence type="ECO:0000313" key="3">
    <source>
        <dbReference type="Proteomes" id="UP000673691"/>
    </source>
</evidence>
<feature type="non-terminal residue" evidence="2">
    <location>
        <position position="1"/>
    </location>
</feature>
<accession>A0A8H8DFA2</accession>
<dbReference type="InterPro" id="IPR006551">
    <property type="entry name" value="Polynucleotide_phosphatase"/>
</dbReference>
<dbReference type="InterPro" id="IPR023214">
    <property type="entry name" value="HAD_sf"/>
</dbReference>
<dbReference type="InterPro" id="IPR013954">
    <property type="entry name" value="PNK3P"/>
</dbReference>
<dbReference type="GO" id="GO:0046404">
    <property type="term" value="F:ATP-dependent polydeoxyribonucleotide 5'-hydroxyl-kinase activity"/>
    <property type="evidence" value="ECO:0007669"/>
    <property type="project" value="TreeGrafter"/>
</dbReference>
<dbReference type="Gene3D" id="3.40.50.300">
    <property type="entry name" value="P-loop containing nucleotide triphosphate hydrolases"/>
    <property type="match status" value="1"/>
</dbReference>
<dbReference type="Pfam" id="PF13671">
    <property type="entry name" value="AAA_33"/>
    <property type="match status" value="1"/>
</dbReference>
<dbReference type="InterPro" id="IPR036412">
    <property type="entry name" value="HAD-like_sf"/>
</dbReference>
<comment type="caution">
    <text evidence="2">The sequence shown here is derived from an EMBL/GenBank/DDBJ whole genome shotgun (WGS) entry which is preliminary data.</text>
</comment>
<evidence type="ECO:0000256" key="1">
    <source>
        <dbReference type="SAM" id="MobiDB-lite"/>
    </source>
</evidence>
<feature type="region of interest" description="Disordered" evidence="1">
    <location>
        <begin position="115"/>
        <end position="139"/>
    </location>
</feature>
<dbReference type="InterPro" id="IPR027417">
    <property type="entry name" value="P-loop_NTPase"/>
</dbReference>
<feature type="compositionally biased region" description="Low complexity" evidence="1">
    <location>
        <begin position="84"/>
        <end position="100"/>
    </location>
</feature>
<dbReference type="Proteomes" id="UP000673691">
    <property type="component" value="Unassembled WGS sequence"/>
</dbReference>
<proteinExistence type="predicted"/>
<dbReference type="SUPFAM" id="SSF56784">
    <property type="entry name" value="HAD-like"/>
    <property type="match status" value="1"/>
</dbReference>
<dbReference type="GO" id="GO:0003690">
    <property type="term" value="F:double-stranded DNA binding"/>
    <property type="evidence" value="ECO:0007669"/>
    <property type="project" value="TreeGrafter"/>
</dbReference>
<dbReference type="AlphaFoldDB" id="A0A8H8DFA2"/>
<dbReference type="NCBIfam" id="TIGR01664">
    <property type="entry name" value="DNA-3'-Pase"/>
    <property type="match status" value="1"/>
</dbReference>
<keyword evidence="3" id="KW-1185">Reference proteome</keyword>
<dbReference type="EMBL" id="JAEFCI010012846">
    <property type="protein sequence ID" value="KAG5455752.1"/>
    <property type="molecule type" value="Genomic_DNA"/>
</dbReference>
<dbReference type="PANTHER" id="PTHR12083:SF9">
    <property type="entry name" value="BIFUNCTIONAL POLYNUCLEOTIDE PHOSPHATASE_KINASE"/>
    <property type="match status" value="1"/>
</dbReference>
<gene>
    <name evidence="2" type="ORF">BJ554DRAFT_4722</name>
</gene>
<protein>
    <recommendedName>
        <fullName evidence="4">Bifunctional polynucleotide phosphatase/kinase</fullName>
    </recommendedName>
</protein>
<dbReference type="GO" id="GO:0006281">
    <property type="term" value="P:DNA repair"/>
    <property type="evidence" value="ECO:0007669"/>
    <property type="project" value="TreeGrafter"/>
</dbReference>
<dbReference type="PANTHER" id="PTHR12083">
    <property type="entry name" value="BIFUNCTIONAL POLYNUCLEOTIDE PHOSPHATASE/KINASE"/>
    <property type="match status" value="1"/>
</dbReference>
<name>A0A8H8DFA2_9FUNG</name>
<evidence type="ECO:0008006" key="4">
    <source>
        <dbReference type="Google" id="ProtNLM"/>
    </source>
</evidence>
<dbReference type="SUPFAM" id="SSF52540">
    <property type="entry name" value="P-loop containing nucleoside triphosphate hydrolases"/>
    <property type="match status" value="1"/>
</dbReference>
<dbReference type="GO" id="GO:0046403">
    <property type="term" value="F:polynucleotide 3'-phosphatase activity"/>
    <property type="evidence" value="ECO:0007669"/>
    <property type="project" value="TreeGrafter"/>
</dbReference>
<evidence type="ECO:0000313" key="2">
    <source>
        <dbReference type="EMBL" id="KAG5455752.1"/>
    </source>
</evidence>